<evidence type="ECO:0000259" key="1">
    <source>
        <dbReference type="Pfam" id="PF01551"/>
    </source>
</evidence>
<dbReference type="EMBL" id="VUNG01000021">
    <property type="protein sequence ID" value="MST84809.1"/>
    <property type="molecule type" value="Genomic_DNA"/>
</dbReference>
<reference evidence="2 3" key="1">
    <citation type="submission" date="2019-08" db="EMBL/GenBank/DDBJ databases">
        <title>In-depth cultivation of the pig gut microbiome towards novel bacterial diversity and tailored functional studies.</title>
        <authorList>
            <person name="Wylensek D."/>
            <person name="Hitch T.C.A."/>
            <person name="Clavel T."/>
        </authorList>
    </citation>
    <scope>NUCLEOTIDE SEQUENCE [LARGE SCALE GENOMIC DNA]</scope>
    <source>
        <strain evidence="2 3">LKV-178-WT-2A</strain>
    </source>
</reference>
<dbReference type="SUPFAM" id="SSF51261">
    <property type="entry name" value="Duplicated hybrid motif"/>
    <property type="match status" value="1"/>
</dbReference>
<dbReference type="InterPro" id="IPR011055">
    <property type="entry name" value="Dup_hybrid_motif"/>
</dbReference>
<dbReference type="InterPro" id="IPR050570">
    <property type="entry name" value="Cell_wall_metabolism_enzyme"/>
</dbReference>
<dbReference type="PANTHER" id="PTHR21666">
    <property type="entry name" value="PEPTIDASE-RELATED"/>
    <property type="match status" value="1"/>
</dbReference>
<feature type="domain" description="M23ase beta-sheet core" evidence="1">
    <location>
        <begin position="127"/>
        <end position="220"/>
    </location>
</feature>
<dbReference type="Proteomes" id="UP000438914">
    <property type="component" value="Unassembled WGS sequence"/>
</dbReference>
<protein>
    <submittedName>
        <fullName evidence="2">M23 family metallopeptidase</fullName>
    </submittedName>
</protein>
<keyword evidence="3" id="KW-1185">Reference proteome</keyword>
<proteinExistence type="predicted"/>
<dbReference type="GO" id="GO:0004222">
    <property type="term" value="F:metalloendopeptidase activity"/>
    <property type="evidence" value="ECO:0007669"/>
    <property type="project" value="TreeGrafter"/>
</dbReference>
<gene>
    <name evidence="2" type="ORF">FYJ73_09040</name>
</gene>
<accession>A0A7K0KG14</accession>
<evidence type="ECO:0000313" key="3">
    <source>
        <dbReference type="Proteomes" id="UP000438914"/>
    </source>
</evidence>
<dbReference type="CDD" id="cd12797">
    <property type="entry name" value="M23_peptidase"/>
    <property type="match status" value="1"/>
</dbReference>
<evidence type="ECO:0000313" key="2">
    <source>
        <dbReference type="EMBL" id="MST84809.1"/>
    </source>
</evidence>
<dbReference type="InterPro" id="IPR016047">
    <property type="entry name" value="M23ase_b-sheet_dom"/>
</dbReference>
<organism evidence="2 3">
    <name type="scientific">Hallella mizrahii</name>
    <dbReference type="NCBI Taxonomy" id="2606637"/>
    <lineage>
        <taxon>Bacteria</taxon>
        <taxon>Pseudomonadati</taxon>
        <taxon>Bacteroidota</taxon>
        <taxon>Bacteroidia</taxon>
        <taxon>Bacteroidales</taxon>
        <taxon>Prevotellaceae</taxon>
        <taxon>Hallella</taxon>
    </lineage>
</organism>
<sequence length="238" mass="26169">MRKSTSNISRKILRINRFFVSLQYKPGMCTLVLAGWLMAVDGHAQTGKTSPFNTIGEGFKKHPEKAIELGESENDEPGDTIDDADVMLPPADSLRAYLPMVALPLKRISVSSPFGLRMDPMDKRRRRMHSGLDLKAHYEPVFSMLPGTVATASYSIKGGCYVTINHGFFVCSYLHLSKILVVAGQRVSAGQPIAVSGNSGRNTTGPHLHVSCRWGGNKGKYFDPALILEYITTQLTNK</sequence>
<comment type="caution">
    <text evidence="2">The sequence shown here is derived from an EMBL/GenBank/DDBJ whole genome shotgun (WGS) entry which is preliminary data.</text>
</comment>
<dbReference type="AlphaFoldDB" id="A0A7K0KG14"/>
<dbReference type="PANTHER" id="PTHR21666:SF270">
    <property type="entry name" value="MUREIN HYDROLASE ACTIVATOR ENVC"/>
    <property type="match status" value="1"/>
</dbReference>
<dbReference type="Gene3D" id="2.70.70.10">
    <property type="entry name" value="Glucose Permease (Domain IIA)"/>
    <property type="match status" value="1"/>
</dbReference>
<dbReference type="Pfam" id="PF01551">
    <property type="entry name" value="Peptidase_M23"/>
    <property type="match status" value="1"/>
</dbReference>
<name>A0A7K0KG14_9BACT</name>